<proteinExistence type="predicted"/>
<dbReference type="Proteomes" id="UP000306236">
    <property type="component" value="Unassembled WGS sequence"/>
</dbReference>
<gene>
    <name evidence="1" type="primary">tagF</name>
    <name evidence="1" type="ORF">E8K88_16120</name>
</gene>
<dbReference type="Gene3D" id="3.40.1730.10">
    <property type="entry name" value="pa0076 domain"/>
    <property type="match status" value="1"/>
</dbReference>
<protein>
    <submittedName>
        <fullName evidence="1">Type VI secretion system-associated protein TagF</fullName>
    </submittedName>
</protein>
<evidence type="ECO:0000313" key="2">
    <source>
        <dbReference type="Proteomes" id="UP000306236"/>
    </source>
</evidence>
<sequence length="233" mass="26172">MVAPAQFVGWLGKLPAVGDFASRGLEPHLQSTIHQWISQGMRALSVRDPDEWQHAYLVTPVWHFVINAGVWHPHALQGCLAPSLDKVGRYSPLLMLRSFEHQSLSEVLPPADDWSYRVDARLRQVIGQRLPVEQVAEGVHEPFSQRQLQQQAQSAAGILNALGITEDSASRPSGKRWFSWPDLSHLFASRQHRSYWWAEPSPKQPPRQIIHSGQPDEELFVLLMGGALFVAGT</sequence>
<name>A0A4S5BFP7_9BURK</name>
<keyword evidence="2" id="KW-1185">Reference proteome</keyword>
<dbReference type="PIRSF" id="PIRSF029287">
    <property type="entry name" value="UCP029287"/>
    <property type="match status" value="1"/>
</dbReference>
<dbReference type="InterPro" id="IPR038225">
    <property type="entry name" value="TagF_sf"/>
</dbReference>
<dbReference type="Pfam" id="PF09867">
    <property type="entry name" value="TagF_N"/>
    <property type="match status" value="1"/>
</dbReference>
<dbReference type="NCBIfam" id="TIGR03373">
    <property type="entry name" value="VI_minor_4"/>
    <property type="match status" value="1"/>
</dbReference>
<accession>A0A4S5BFP7</accession>
<dbReference type="AlphaFoldDB" id="A0A4S5BFP7"/>
<organism evidence="1 2">
    <name type="scientific">Lampropedia aestuarii</name>
    <dbReference type="NCBI Taxonomy" id="2562762"/>
    <lineage>
        <taxon>Bacteria</taxon>
        <taxon>Pseudomonadati</taxon>
        <taxon>Pseudomonadota</taxon>
        <taxon>Betaproteobacteria</taxon>
        <taxon>Burkholderiales</taxon>
        <taxon>Comamonadaceae</taxon>
        <taxon>Lampropedia</taxon>
    </lineage>
</organism>
<dbReference type="RefSeq" id="WP_136407705.1">
    <property type="nucleotide sequence ID" value="NZ_JARXRQ010000006.1"/>
</dbReference>
<dbReference type="OrthoDB" id="9801841at2"/>
<evidence type="ECO:0000313" key="1">
    <source>
        <dbReference type="EMBL" id="THJ31060.1"/>
    </source>
</evidence>
<dbReference type="EMBL" id="SSWX01000028">
    <property type="protein sequence ID" value="THJ31060.1"/>
    <property type="molecule type" value="Genomic_DNA"/>
</dbReference>
<comment type="caution">
    <text evidence="1">The sequence shown here is derived from an EMBL/GenBank/DDBJ whole genome shotgun (WGS) entry which is preliminary data.</text>
</comment>
<dbReference type="InterPro" id="IPR017748">
    <property type="entry name" value="TagF"/>
</dbReference>
<reference evidence="1 2" key="1">
    <citation type="submission" date="2019-04" db="EMBL/GenBank/DDBJ databases">
        <title>Lampropedia sp YIM MLB12 draf genome.</title>
        <authorList>
            <person name="Wang Y.-X."/>
        </authorList>
    </citation>
    <scope>NUCLEOTIDE SEQUENCE [LARGE SCALE GENOMIC DNA]</scope>
    <source>
        <strain evidence="1 2">YIM MLB12</strain>
    </source>
</reference>